<gene>
    <name evidence="2" type="ORF">Q5716_06585</name>
</gene>
<evidence type="ECO:0000313" key="3">
    <source>
        <dbReference type="Proteomes" id="UP001241072"/>
    </source>
</evidence>
<dbReference type="InterPro" id="IPR029033">
    <property type="entry name" value="His_PPase_superfam"/>
</dbReference>
<dbReference type="EC" id="3.1.3.-" evidence="2"/>
<organism evidence="2 3">
    <name type="scientific">Antiquaquibacter soli</name>
    <dbReference type="NCBI Taxonomy" id="3064523"/>
    <lineage>
        <taxon>Bacteria</taxon>
        <taxon>Bacillati</taxon>
        <taxon>Actinomycetota</taxon>
        <taxon>Actinomycetes</taxon>
        <taxon>Micrococcales</taxon>
        <taxon>Microbacteriaceae</taxon>
        <taxon>Antiquaquibacter</taxon>
    </lineage>
</organism>
<dbReference type="EMBL" id="JAUQUB010000001">
    <property type="protein sequence ID" value="MDO7881892.1"/>
    <property type="molecule type" value="Genomic_DNA"/>
</dbReference>
<reference evidence="2 3" key="1">
    <citation type="submission" date="2023-07" db="EMBL/GenBank/DDBJ databases">
        <title>Protaetiibacter sp. nov WY-16 isolated from soil.</title>
        <authorList>
            <person name="Liu B."/>
            <person name="Wan Y."/>
        </authorList>
    </citation>
    <scope>NUCLEOTIDE SEQUENCE [LARGE SCALE GENOMIC DNA]</scope>
    <source>
        <strain evidence="2 3">WY-16</strain>
    </source>
</reference>
<dbReference type="RefSeq" id="WP_305002284.1">
    <property type="nucleotide sequence ID" value="NZ_JAUQUB010000001.1"/>
</dbReference>
<dbReference type="PROSITE" id="PS00175">
    <property type="entry name" value="PG_MUTASE"/>
    <property type="match status" value="1"/>
</dbReference>
<dbReference type="SUPFAM" id="SSF53254">
    <property type="entry name" value="Phosphoglycerate mutase-like"/>
    <property type="match status" value="1"/>
</dbReference>
<dbReference type="InterPro" id="IPR013078">
    <property type="entry name" value="His_Pase_superF_clade-1"/>
</dbReference>
<dbReference type="InterPro" id="IPR001345">
    <property type="entry name" value="PG/BPGM_mutase_AS"/>
</dbReference>
<dbReference type="InterPro" id="IPR050275">
    <property type="entry name" value="PGM_Phosphatase"/>
</dbReference>
<dbReference type="PANTHER" id="PTHR48100">
    <property type="entry name" value="BROAD-SPECIFICITY PHOSPHATASE YOR283W-RELATED"/>
    <property type="match status" value="1"/>
</dbReference>
<name>A0ABT9BRD7_9MICO</name>
<accession>A0ABT9BRD7</accession>
<proteinExistence type="predicted"/>
<dbReference type="SMART" id="SM00855">
    <property type="entry name" value="PGAM"/>
    <property type="match status" value="1"/>
</dbReference>
<feature type="compositionally biased region" description="Acidic residues" evidence="1">
    <location>
        <begin position="205"/>
        <end position="225"/>
    </location>
</feature>
<sequence>MRLLLVRHGQTPSNVAGLLDTAAPGPGLTELGHRQAAEIPDALRSDPVDGVWVSSLRRTHLTAAPLAADRGLEAIELPGIHEIAAGELELRRDHEAVRVYLETVFSWGLGGLDVRMPGGEDGHEFFERFDSSIARVEASGAGAAVVVSHGAAIRVWVAGRAINVPPSFAAEHDIQNTGVVELDGSSDAGWTLLSWQGTPVGGSDLIDEDAADPTGESIDDALDEE</sequence>
<feature type="region of interest" description="Disordered" evidence="1">
    <location>
        <begin position="201"/>
        <end position="225"/>
    </location>
</feature>
<dbReference type="PANTHER" id="PTHR48100:SF58">
    <property type="entry name" value="PE-PGRS FAMILY PROTEIN PE_PGRS11"/>
    <property type="match status" value="1"/>
</dbReference>
<dbReference type="GO" id="GO:0016787">
    <property type="term" value="F:hydrolase activity"/>
    <property type="evidence" value="ECO:0007669"/>
    <property type="project" value="UniProtKB-KW"/>
</dbReference>
<evidence type="ECO:0000313" key="2">
    <source>
        <dbReference type="EMBL" id="MDO7881892.1"/>
    </source>
</evidence>
<dbReference type="Gene3D" id="3.40.50.1240">
    <property type="entry name" value="Phosphoglycerate mutase-like"/>
    <property type="match status" value="1"/>
</dbReference>
<dbReference type="CDD" id="cd07067">
    <property type="entry name" value="HP_PGM_like"/>
    <property type="match status" value="1"/>
</dbReference>
<evidence type="ECO:0000256" key="1">
    <source>
        <dbReference type="SAM" id="MobiDB-lite"/>
    </source>
</evidence>
<dbReference type="Pfam" id="PF00300">
    <property type="entry name" value="His_Phos_1"/>
    <property type="match status" value="1"/>
</dbReference>
<comment type="caution">
    <text evidence="2">The sequence shown here is derived from an EMBL/GenBank/DDBJ whole genome shotgun (WGS) entry which is preliminary data.</text>
</comment>
<dbReference type="Proteomes" id="UP001241072">
    <property type="component" value="Unassembled WGS sequence"/>
</dbReference>
<keyword evidence="3" id="KW-1185">Reference proteome</keyword>
<keyword evidence="2" id="KW-0378">Hydrolase</keyword>
<protein>
    <submittedName>
        <fullName evidence="2">Histidine phosphatase family protein</fullName>
        <ecNumber evidence="2">3.1.3.-</ecNumber>
    </submittedName>
</protein>